<dbReference type="Pfam" id="PF13193">
    <property type="entry name" value="AMP-binding_C"/>
    <property type="match status" value="1"/>
</dbReference>
<gene>
    <name evidence="5" type="ORF">FB468_0033</name>
</gene>
<dbReference type="InterPro" id="IPR042099">
    <property type="entry name" value="ANL_N_sf"/>
</dbReference>
<evidence type="ECO:0000313" key="5">
    <source>
        <dbReference type="EMBL" id="TQL42053.1"/>
    </source>
</evidence>
<organism evidence="5 6">
    <name type="scientific">Leucobacter komagatae</name>
    <dbReference type="NCBI Taxonomy" id="55969"/>
    <lineage>
        <taxon>Bacteria</taxon>
        <taxon>Bacillati</taxon>
        <taxon>Actinomycetota</taxon>
        <taxon>Actinomycetes</taxon>
        <taxon>Micrococcales</taxon>
        <taxon>Microbacteriaceae</taxon>
        <taxon>Leucobacter</taxon>
    </lineage>
</organism>
<evidence type="ECO:0000256" key="1">
    <source>
        <dbReference type="ARBA" id="ARBA00006432"/>
    </source>
</evidence>
<dbReference type="Pfam" id="PF00501">
    <property type="entry name" value="AMP-binding"/>
    <property type="match status" value="1"/>
</dbReference>
<name>A0A542Y206_9MICO</name>
<dbReference type="AlphaFoldDB" id="A0A542Y206"/>
<dbReference type="FunFam" id="3.30.300.30:FF:000008">
    <property type="entry name" value="2,3-dihydroxybenzoate-AMP ligase"/>
    <property type="match status" value="1"/>
</dbReference>
<dbReference type="InterPro" id="IPR020845">
    <property type="entry name" value="AMP-binding_CS"/>
</dbReference>
<comment type="similarity">
    <text evidence="1">Belongs to the ATP-dependent AMP-binding enzyme family.</text>
</comment>
<comment type="caution">
    <text evidence="5">The sequence shown here is derived from an EMBL/GenBank/DDBJ whole genome shotgun (WGS) entry which is preliminary data.</text>
</comment>
<dbReference type="OrthoDB" id="9803968at2"/>
<keyword evidence="2 5" id="KW-0436">Ligase</keyword>
<dbReference type="EMBL" id="VFON01000001">
    <property type="protein sequence ID" value="TQL42053.1"/>
    <property type="molecule type" value="Genomic_DNA"/>
</dbReference>
<evidence type="ECO:0000313" key="6">
    <source>
        <dbReference type="Proteomes" id="UP000319094"/>
    </source>
</evidence>
<dbReference type="InterPro" id="IPR000873">
    <property type="entry name" value="AMP-dep_synth/lig_dom"/>
</dbReference>
<keyword evidence="6" id="KW-1185">Reference proteome</keyword>
<sequence>MNTLAGGLHPQSRVDHFVSKGWWTSETIDGLFWQRVAERPDALAVVDPLNRPDLDGEEPRRLTWGELGSEVAWLASEMLQHGIGQGDVIGMQLPNSIEQLEVYLAAWTIGAIVSPLAMQYREFEVTSSANDAAFDAYVCGDRFGDRRMAVEVAGLRDKVPSIRTVLSIGRAATEPIRGVVRLSPRAASEAEREAIEALRADRTNDPNECATICWTSGTEGQPKGVMRAHYDWLSFSWAVIDALKAAGSRENGGAGELQELGADDVLLNPFPLINMAGVCGFLLPWLRTGCVLVQHHPFDGPTFFAQVARERVTCTILPPALLWMLLNNEELLAKVDLSSLTRIGSGSAPLQPAMVRGWQERFGLRVINFFGSNEGVSLLSSGEDFPDPDERANFFPRYGAEGMRWASRVSTWVHHKLVDLETGEVITEPGRPGELHISGPQLFGRYVNGERLANPFDDEGYLKTGDVFEIAGERNQFLRYVDRAKDLIIRGGMNIAPASLEQLITEHPAVFEVAVVGDPDEMLGERVAAIVVLRPGAELTLDQLVEYLRAQKIASFKLPERLALVEALPRNPVGKVLKRELRLAAV</sequence>
<dbReference type="Gene3D" id="3.30.300.30">
    <property type="match status" value="1"/>
</dbReference>
<evidence type="ECO:0000259" key="3">
    <source>
        <dbReference type="Pfam" id="PF00501"/>
    </source>
</evidence>
<feature type="domain" description="AMP-dependent synthetase/ligase" evidence="3">
    <location>
        <begin position="32"/>
        <end position="446"/>
    </location>
</feature>
<feature type="domain" description="AMP-binding enzyme C-terminal" evidence="4">
    <location>
        <begin position="500"/>
        <end position="575"/>
    </location>
</feature>
<dbReference type="RefSeq" id="WP_141885560.1">
    <property type="nucleotide sequence ID" value="NZ_BAAAUY010000023.1"/>
</dbReference>
<reference evidence="5 6" key="1">
    <citation type="submission" date="2019-06" db="EMBL/GenBank/DDBJ databases">
        <title>Sequencing the genomes of 1000 actinobacteria strains.</title>
        <authorList>
            <person name="Klenk H.-P."/>
        </authorList>
    </citation>
    <scope>NUCLEOTIDE SEQUENCE [LARGE SCALE GENOMIC DNA]</scope>
    <source>
        <strain evidence="5 6">DSM 8803</strain>
    </source>
</reference>
<evidence type="ECO:0000259" key="4">
    <source>
        <dbReference type="Pfam" id="PF13193"/>
    </source>
</evidence>
<dbReference type="CDD" id="cd04433">
    <property type="entry name" value="AFD_class_I"/>
    <property type="match status" value="1"/>
</dbReference>
<protein>
    <submittedName>
        <fullName evidence="5">Acyl-CoA synthetase (AMP-forming)/AMP-acid ligase II</fullName>
    </submittedName>
</protein>
<dbReference type="PANTHER" id="PTHR43201">
    <property type="entry name" value="ACYL-COA SYNTHETASE"/>
    <property type="match status" value="1"/>
</dbReference>
<dbReference type="PROSITE" id="PS00455">
    <property type="entry name" value="AMP_BINDING"/>
    <property type="match status" value="1"/>
</dbReference>
<dbReference type="GO" id="GO:0031956">
    <property type="term" value="F:medium-chain fatty acid-CoA ligase activity"/>
    <property type="evidence" value="ECO:0007669"/>
    <property type="project" value="TreeGrafter"/>
</dbReference>
<dbReference type="Proteomes" id="UP000319094">
    <property type="component" value="Unassembled WGS sequence"/>
</dbReference>
<dbReference type="SUPFAM" id="SSF56801">
    <property type="entry name" value="Acetyl-CoA synthetase-like"/>
    <property type="match status" value="1"/>
</dbReference>
<dbReference type="InterPro" id="IPR025110">
    <property type="entry name" value="AMP-bd_C"/>
</dbReference>
<dbReference type="PANTHER" id="PTHR43201:SF5">
    <property type="entry name" value="MEDIUM-CHAIN ACYL-COA LIGASE ACSF2, MITOCHONDRIAL"/>
    <property type="match status" value="1"/>
</dbReference>
<dbReference type="Gene3D" id="3.40.50.12780">
    <property type="entry name" value="N-terminal domain of ligase-like"/>
    <property type="match status" value="1"/>
</dbReference>
<dbReference type="InterPro" id="IPR045851">
    <property type="entry name" value="AMP-bd_C_sf"/>
</dbReference>
<dbReference type="GO" id="GO:0006631">
    <property type="term" value="P:fatty acid metabolic process"/>
    <property type="evidence" value="ECO:0007669"/>
    <property type="project" value="TreeGrafter"/>
</dbReference>
<evidence type="ECO:0000256" key="2">
    <source>
        <dbReference type="ARBA" id="ARBA00022598"/>
    </source>
</evidence>
<proteinExistence type="inferred from homology"/>
<accession>A0A542Y206</accession>